<evidence type="ECO:0000256" key="3">
    <source>
        <dbReference type="ARBA" id="ARBA00005028"/>
    </source>
</evidence>
<dbReference type="EC" id="5.1.3.3" evidence="6 11"/>
<evidence type="ECO:0000256" key="12">
    <source>
        <dbReference type="PIRSR" id="PIRSR005096-1"/>
    </source>
</evidence>
<dbReference type="GO" id="GO:0030246">
    <property type="term" value="F:carbohydrate binding"/>
    <property type="evidence" value="ECO:0007669"/>
    <property type="project" value="InterPro"/>
</dbReference>
<dbReference type="PANTHER" id="PTHR10091">
    <property type="entry name" value="ALDOSE-1-EPIMERASE"/>
    <property type="match status" value="1"/>
</dbReference>
<reference evidence="15" key="1">
    <citation type="submission" date="2022-08" db="EMBL/GenBank/DDBJ databases">
        <authorList>
            <person name="Zhang D."/>
        </authorList>
    </citation>
    <scope>NUCLEOTIDE SEQUENCE</scope>
    <source>
        <strain evidence="15">XJ19-11</strain>
    </source>
</reference>
<comment type="pathway">
    <text evidence="3 11">Carbohydrate metabolism; hexose metabolism.</text>
</comment>
<dbReference type="GO" id="GO:0006006">
    <property type="term" value="P:glucose metabolic process"/>
    <property type="evidence" value="ECO:0007669"/>
    <property type="project" value="TreeGrafter"/>
</dbReference>
<dbReference type="InterPro" id="IPR014718">
    <property type="entry name" value="GH-type_carb-bd"/>
</dbReference>
<dbReference type="PANTHER" id="PTHR10091:SF0">
    <property type="entry name" value="GALACTOSE MUTAROTASE"/>
    <property type="match status" value="1"/>
</dbReference>
<evidence type="ECO:0000256" key="8">
    <source>
        <dbReference type="ARBA" id="ARBA00022837"/>
    </source>
</evidence>
<dbReference type="EMBL" id="JANSUY010000015">
    <property type="protein sequence ID" value="MCR9016541.1"/>
    <property type="molecule type" value="Genomic_DNA"/>
</dbReference>
<keyword evidence="9 11" id="KW-0413">Isomerase</keyword>
<dbReference type="NCBIfam" id="NF008277">
    <property type="entry name" value="PRK11055.1"/>
    <property type="match status" value="1"/>
</dbReference>
<feature type="active site" description="Proton donor" evidence="12">
    <location>
        <position position="187"/>
    </location>
</feature>
<evidence type="ECO:0000256" key="14">
    <source>
        <dbReference type="PIRSR" id="PIRSR005096-3"/>
    </source>
</evidence>
<sequence>MQPVLTSKKFGNTPKGDEIQLFTFSIPGQIEVSVMNYGATWTHLLIPDRNGKLEDVVLGFDTLDGYLQKDYLEHYCYIGSTIGRIAGRITDNRFHLEGKTYELPANLNGIHLHGGMEGWDKKVWESEPFETNNSVGVTFYYQSKAGEENYPGTIDIWVTYTLDETGRLEISYKASSDEKTIINPTNHAYFNLTGDFSKTIEGHGFFVDAGKYLPMNQNSLPTGEIASVGGTPFDFRNLKTISEPIHREHSQLEIAGGIDHCFVLNQPEDCAVLYDPESGRKLKLSTTEPGIQVYTGNYLGNNFEGKNGLTYGKRTAICLETQHFPDSCNHPEFPSILLMPEEIFQSRTQFVFSAE</sequence>
<dbReference type="GO" id="GO:0005737">
    <property type="term" value="C:cytoplasm"/>
    <property type="evidence" value="ECO:0007669"/>
    <property type="project" value="TreeGrafter"/>
</dbReference>
<evidence type="ECO:0000256" key="5">
    <source>
        <dbReference type="ARBA" id="ARBA00011245"/>
    </source>
</evidence>
<dbReference type="InterPro" id="IPR047215">
    <property type="entry name" value="Galactose_mutarotase-like"/>
</dbReference>
<dbReference type="InterPro" id="IPR015443">
    <property type="entry name" value="Aldose_1-epimerase"/>
</dbReference>
<keyword evidence="10 11" id="KW-0119">Carbohydrate metabolism</keyword>
<evidence type="ECO:0000256" key="4">
    <source>
        <dbReference type="ARBA" id="ARBA00006206"/>
    </source>
</evidence>
<proteinExistence type="inferred from homology"/>
<keyword evidence="8" id="KW-0106">Calcium</keyword>
<evidence type="ECO:0000256" key="11">
    <source>
        <dbReference type="PIRNR" id="PIRNR005096"/>
    </source>
</evidence>
<name>A0A9X2P5K7_9BACT</name>
<dbReference type="PROSITE" id="PS00545">
    <property type="entry name" value="ALDOSE_1_EPIMERASE"/>
    <property type="match status" value="1"/>
</dbReference>
<comment type="caution">
    <text evidence="15">The sequence shown here is derived from an EMBL/GenBank/DDBJ whole genome shotgun (WGS) entry which is preliminary data.</text>
</comment>
<comment type="similarity">
    <text evidence="4 11">Belongs to the aldose epimerase family.</text>
</comment>
<dbReference type="GO" id="GO:0004034">
    <property type="term" value="F:aldose 1-epimerase activity"/>
    <property type="evidence" value="ECO:0007669"/>
    <property type="project" value="UniProtKB-EC"/>
</dbReference>
<comment type="subunit">
    <text evidence="5">Monomer.</text>
</comment>
<dbReference type="GO" id="GO:0033499">
    <property type="term" value="P:galactose catabolic process via UDP-galactose, Leloir pathway"/>
    <property type="evidence" value="ECO:0007669"/>
    <property type="project" value="TreeGrafter"/>
</dbReference>
<evidence type="ECO:0000256" key="13">
    <source>
        <dbReference type="PIRSR" id="PIRSR005096-2"/>
    </source>
</evidence>
<dbReference type="InterPro" id="IPR018052">
    <property type="entry name" value="Ald1_epimerase_CS"/>
</dbReference>
<dbReference type="InterPro" id="IPR008183">
    <property type="entry name" value="Aldose_1/G6P_1-epimerase"/>
</dbReference>
<accession>A0A9X2P5K7</accession>
<evidence type="ECO:0000256" key="7">
    <source>
        <dbReference type="ARBA" id="ARBA00014165"/>
    </source>
</evidence>
<dbReference type="Gene3D" id="2.70.98.10">
    <property type="match status" value="1"/>
</dbReference>
<evidence type="ECO:0000256" key="2">
    <source>
        <dbReference type="ARBA" id="ARBA00001913"/>
    </source>
</evidence>
<protein>
    <recommendedName>
        <fullName evidence="7 11">Aldose 1-epimerase</fullName>
        <ecNumber evidence="6 11">5.1.3.3</ecNumber>
    </recommendedName>
</protein>
<dbReference type="AlphaFoldDB" id="A0A9X2P5K7"/>
<feature type="binding site" evidence="14">
    <location>
        <begin position="187"/>
        <end position="189"/>
    </location>
    <ligand>
        <name>beta-D-galactose</name>
        <dbReference type="ChEBI" id="CHEBI:27667"/>
    </ligand>
</feature>
<dbReference type="Proteomes" id="UP001142175">
    <property type="component" value="Unassembled WGS sequence"/>
</dbReference>
<comment type="cofactor">
    <cofactor evidence="2">
        <name>Ca(2+)</name>
        <dbReference type="ChEBI" id="CHEBI:29108"/>
    </cofactor>
</comment>
<dbReference type="Pfam" id="PF01263">
    <property type="entry name" value="Aldose_epim"/>
    <property type="match status" value="1"/>
</dbReference>
<evidence type="ECO:0000313" key="16">
    <source>
        <dbReference type="Proteomes" id="UP001142175"/>
    </source>
</evidence>
<dbReference type="SUPFAM" id="SSF74650">
    <property type="entry name" value="Galactose mutarotase-like"/>
    <property type="match status" value="1"/>
</dbReference>
<dbReference type="CDD" id="cd09019">
    <property type="entry name" value="galactose_mutarotase_like"/>
    <property type="match status" value="1"/>
</dbReference>
<evidence type="ECO:0000256" key="6">
    <source>
        <dbReference type="ARBA" id="ARBA00013185"/>
    </source>
</evidence>
<feature type="binding site" evidence="13">
    <location>
        <position position="259"/>
    </location>
    <ligand>
        <name>beta-D-galactose</name>
        <dbReference type="ChEBI" id="CHEBI:27667"/>
    </ligand>
</feature>
<dbReference type="RefSeq" id="WP_258424389.1">
    <property type="nucleotide sequence ID" value="NZ_JANSUY010000015.1"/>
</dbReference>
<dbReference type="InterPro" id="IPR011013">
    <property type="entry name" value="Gal_mutarotase_sf_dom"/>
</dbReference>
<evidence type="ECO:0000256" key="10">
    <source>
        <dbReference type="ARBA" id="ARBA00023277"/>
    </source>
</evidence>
<comment type="catalytic activity">
    <reaction evidence="1 11">
        <text>alpha-D-glucose = beta-D-glucose</text>
        <dbReference type="Rhea" id="RHEA:10264"/>
        <dbReference type="ChEBI" id="CHEBI:15903"/>
        <dbReference type="ChEBI" id="CHEBI:17925"/>
        <dbReference type="EC" id="5.1.3.3"/>
    </reaction>
</comment>
<dbReference type="PIRSF" id="PIRSF005096">
    <property type="entry name" value="GALM"/>
    <property type="match status" value="1"/>
</dbReference>
<evidence type="ECO:0000256" key="1">
    <source>
        <dbReference type="ARBA" id="ARBA00001614"/>
    </source>
</evidence>
<evidence type="ECO:0000313" key="15">
    <source>
        <dbReference type="EMBL" id="MCR9016541.1"/>
    </source>
</evidence>
<keyword evidence="16" id="KW-1185">Reference proteome</keyword>
<feature type="active site" description="Proton acceptor" evidence="12">
    <location>
        <position position="320"/>
    </location>
</feature>
<gene>
    <name evidence="15" type="ORF">NU887_15970</name>
</gene>
<evidence type="ECO:0000256" key="9">
    <source>
        <dbReference type="ARBA" id="ARBA00023235"/>
    </source>
</evidence>
<organism evidence="15 16">
    <name type="scientific">Aquiflexum gelatinilyticum</name>
    <dbReference type="NCBI Taxonomy" id="2961943"/>
    <lineage>
        <taxon>Bacteria</taxon>
        <taxon>Pseudomonadati</taxon>
        <taxon>Bacteroidota</taxon>
        <taxon>Cytophagia</taxon>
        <taxon>Cytophagales</taxon>
        <taxon>Cyclobacteriaceae</taxon>
        <taxon>Aquiflexum</taxon>
    </lineage>
</organism>